<dbReference type="SMART" id="SM01133">
    <property type="entry name" value="DeoC"/>
    <property type="match status" value="1"/>
</dbReference>
<name>A0A0F9U626_9ZZZZ</name>
<dbReference type="InterPro" id="IPR002915">
    <property type="entry name" value="DeoC/FbaB/LacD_aldolase"/>
</dbReference>
<accession>A0A0F9U626</accession>
<sequence length="237" mass="26788">MDWKQTIELTDLKSPRSKVLKLLTKKANNEGYLGVCVQARDLLVIKKYAREGLKLVTIAGFPPIIMFPRIHDLIKKDFRYSFLLGHYTRAEIKRIREIAKENIADELDIIFPFSWHTMGYDKRILHFLKGVKKIFPGKVKVIIELGTIFKEEKHLKKICSLLEEAGIDIVKTNSGLIKQSFTTLLAHVIVLKKITKLPIKASGGIRSVGEAQLLIHSGVTRIGSSGLKNSQTEGENK</sequence>
<dbReference type="PANTHER" id="PTHR10889">
    <property type="entry name" value="DEOXYRIBOSE-PHOSPHATE ALDOLASE"/>
    <property type="match status" value="1"/>
</dbReference>
<gene>
    <name evidence="2" type="ORF">LCGC14_0305760</name>
</gene>
<dbReference type="InterPro" id="IPR013785">
    <property type="entry name" value="Aldolase_TIM"/>
</dbReference>
<dbReference type="InterPro" id="IPR011343">
    <property type="entry name" value="DeoC"/>
</dbReference>
<keyword evidence="1" id="KW-0963">Cytoplasm</keyword>
<protein>
    <submittedName>
        <fullName evidence="2">Uncharacterized protein</fullName>
    </submittedName>
</protein>
<evidence type="ECO:0000313" key="2">
    <source>
        <dbReference type="EMBL" id="KKN82752.1"/>
    </source>
</evidence>
<dbReference type="GO" id="GO:0016052">
    <property type="term" value="P:carbohydrate catabolic process"/>
    <property type="evidence" value="ECO:0007669"/>
    <property type="project" value="TreeGrafter"/>
</dbReference>
<dbReference type="GO" id="GO:0009264">
    <property type="term" value="P:deoxyribonucleotide catabolic process"/>
    <property type="evidence" value="ECO:0007669"/>
    <property type="project" value="InterPro"/>
</dbReference>
<dbReference type="PANTHER" id="PTHR10889:SF1">
    <property type="entry name" value="DEOXYRIBOSE-PHOSPHATE ALDOLASE"/>
    <property type="match status" value="1"/>
</dbReference>
<dbReference type="GO" id="GO:0004139">
    <property type="term" value="F:deoxyribose-phosphate aldolase activity"/>
    <property type="evidence" value="ECO:0007669"/>
    <property type="project" value="InterPro"/>
</dbReference>
<dbReference type="GO" id="GO:0005737">
    <property type="term" value="C:cytoplasm"/>
    <property type="evidence" value="ECO:0007669"/>
    <property type="project" value="InterPro"/>
</dbReference>
<proteinExistence type="predicted"/>
<evidence type="ECO:0000256" key="1">
    <source>
        <dbReference type="ARBA" id="ARBA00022490"/>
    </source>
</evidence>
<dbReference type="Gene3D" id="3.20.20.70">
    <property type="entry name" value="Aldolase class I"/>
    <property type="match status" value="1"/>
</dbReference>
<dbReference type="EMBL" id="LAZR01000195">
    <property type="protein sequence ID" value="KKN82752.1"/>
    <property type="molecule type" value="Genomic_DNA"/>
</dbReference>
<dbReference type="SUPFAM" id="SSF51569">
    <property type="entry name" value="Aldolase"/>
    <property type="match status" value="1"/>
</dbReference>
<organism evidence="2">
    <name type="scientific">marine sediment metagenome</name>
    <dbReference type="NCBI Taxonomy" id="412755"/>
    <lineage>
        <taxon>unclassified sequences</taxon>
        <taxon>metagenomes</taxon>
        <taxon>ecological metagenomes</taxon>
    </lineage>
</organism>
<comment type="caution">
    <text evidence="2">The sequence shown here is derived from an EMBL/GenBank/DDBJ whole genome shotgun (WGS) entry which is preliminary data.</text>
</comment>
<dbReference type="AlphaFoldDB" id="A0A0F9U626"/>
<reference evidence="2" key="1">
    <citation type="journal article" date="2015" name="Nature">
        <title>Complex archaea that bridge the gap between prokaryotes and eukaryotes.</title>
        <authorList>
            <person name="Spang A."/>
            <person name="Saw J.H."/>
            <person name="Jorgensen S.L."/>
            <person name="Zaremba-Niedzwiedzka K."/>
            <person name="Martijn J."/>
            <person name="Lind A.E."/>
            <person name="van Eijk R."/>
            <person name="Schleper C."/>
            <person name="Guy L."/>
            <person name="Ettema T.J."/>
        </authorList>
    </citation>
    <scope>NUCLEOTIDE SEQUENCE</scope>
</reference>